<feature type="region of interest" description="Disordered" evidence="9">
    <location>
        <begin position="576"/>
        <end position="608"/>
    </location>
</feature>
<feature type="domain" description="P-type ATPase C-terminal" evidence="13">
    <location>
        <begin position="1092"/>
        <end position="1350"/>
    </location>
</feature>
<dbReference type="PANTHER" id="PTHR24092:SF180">
    <property type="entry name" value="PHOSPHOLIPID-TRANSPORTING ATPASE DNF1-RELATED"/>
    <property type="match status" value="1"/>
</dbReference>
<evidence type="ECO:0000259" key="12">
    <source>
        <dbReference type="Pfam" id="PF16209"/>
    </source>
</evidence>
<evidence type="ECO:0000256" key="5">
    <source>
        <dbReference type="ARBA" id="ARBA00022723"/>
    </source>
</evidence>
<dbReference type="InterPro" id="IPR023299">
    <property type="entry name" value="ATPase_P-typ_cyto_dom_N"/>
</dbReference>
<sequence>MAGLFRKRIDPEALPEEEAFWARRQLAGEAQRKLAWASESGETRVIHVGGAQAWRFCSNFVRSSKYTMATFVPLFLYQAFNPTLHAANTFFLVICAMQCVPYITYTAVVTLNGVEVGTPTTLLPLSLVVFVDAVFQAMEDISRHRADKEANNSETRVVDWATGKVRRVAWRNVRVGDVVVCKNREVVPADLVVLTVSANPDEDATSGDGVCYVETKSLDGETNLKQRRAIKAARARVVALDPQPTRFDLSGLRGTIDMEQPNDLIQKFEGTIRFDRVGDHAAVREPVALDSVYLRGCTVRSIDWIAGIAVNTGPDTKIMKSNKEPPIKESSLVGKINRLLKYIIILLLIVCTLGAMISAIWLNSSDGRNAWYLGYERVDSRWGSKSKRNKQAHVVNVEEAWYIKFFYYFLLLAQFVPVSLYVSMSMTKNFQALFLEWDVEMYHEDSDTPAKVKTMALNEELGQISHVFSDKTGTLTCNVMDFRKCSIAGVSYGKGITAIGAAALKRRGEPVPEEALDANLKAREFASPHVTFYDPTLRADLERADQRRASIIEFFRLLAVCHTVLVERADDLSETRASSYSSSSMRRRRHSSSATTETTTTRYSASSPDDEALVCGAKYFGLTFEERSSGTMTIRNDHADDGPANEVYEIIEMLDFNSDRKRMSVVCRRADDPDADIVIYCKGADTVMENRLAPGQDDLKRQTFDHMVSFSAEGLRTLVCARATLDRQLFERWLYDYRSASADLDEIRKRQNHQPNRVDDLMDDAERAFGAGLTLLGSTAIEDRLQDGVPETVHKLLDAGVKVWVLTGDKQETAINIGVACQLIEPPDVMEQIVVNAQLFASVSDKAAAKARAEALSSGAADDDLALLRVEDRARTRAASLALASLFEREALRLARQVHDYRDGDAPPPKPRALVIDGESLLVALDDEPLPGEEEYSSRKEEDEDEDDESIRSSTAALEAGGSELERRPKQQHQQQQQQHEEEPDDGNDLRATAESSSSAPSNNKVRCRFALLQLAKHCKAVVGCRVSPIQKRLMVELVRFGGAATAARAAEDHSLRRTRTLAIGDGANDVPMIQGAHVGVGISGQEGMQAVNNSDYAIAQFRFLQRLMLVHGRWNYRRTSKLVCHVFYKNVLQAMLTFWYATQTQMSGTKFMVEYAASTVYAVFYTSIPVILVGVLDQDVSAETALAHPELYRPGPVDTYFNRKIFAAWIAEAMVESFVAVYVPLLALNPSLVTGNADGNEVSLWDLGAASFTIIVIIANTKLVLNQYRFTWLDGLFYFLSIGSWFVIGTIYGVITPGGLSGGYPEWEWYWTFPRLLGDQQFWLAVILSVLVVFVRDFAWKGFVHLARPQLYHVYAERQCLFKDEEAMPRSTTSTPIRSSDASIVGGAVDGTLDPSLRDVQHPSKLVLTAIDLAFEPKDSGDGDDKASEGAAARLDSRRLRQTSYDESRPSLEHGERLEHEYGFAYSTDSRTHAAEIMHAKSTKAFLQCGPVVDADAYRRSEMRTHHGASERASGSSQ</sequence>
<dbReference type="PROSITE" id="PS00154">
    <property type="entry name" value="ATPASE_E1_E2"/>
    <property type="match status" value="1"/>
</dbReference>
<dbReference type="GO" id="GO:0012505">
    <property type="term" value="C:endomembrane system"/>
    <property type="evidence" value="ECO:0007669"/>
    <property type="project" value="UniProtKB-SubCell"/>
</dbReference>
<dbReference type="SUPFAM" id="SSF81660">
    <property type="entry name" value="Metal cation-transporting ATPase, ATP-binding domain N"/>
    <property type="match status" value="1"/>
</dbReference>
<keyword evidence="8 10" id="KW-0472">Membrane</keyword>
<dbReference type="Pfam" id="PF16212">
    <property type="entry name" value="PhoLip_ATPase_C"/>
    <property type="match status" value="1"/>
</dbReference>
<dbReference type="SUPFAM" id="SSF81665">
    <property type="entry name" value="Calcium ATPase, transmembrane domain M"/>
    <property type="match status" value="1"/>
</dbReference>
<feature type="compositionally biased region" description="Basic and acidic residues" evidence="9">
    <location>
        <begin position="1436"/>
        <end position="1457"/>
    </location>
</feature>
<dbReference type="InterPro" id="IPR032630">
    <property type="entry name" value="P_typ_ATPase_c"/>
</dbReference>
<evidence type="ECO:0000256" key="3">
    <source>
        <dbReference type="ARBA" id="ARBA00022448"/>
    </source>
</evidence>
<evidence type="ECO:0008006" key="16">
    <source>
        <dbReference type="Google" id="ProtNLM"/>
    </source>
</evidence>
<dbReference type="Gene3D" id="2.70.150.10">
    <property type="entry name" value="Calcium-transporting ATPase, cytoplasmic transduction domain A"/>
    <property type="match status" value="1"/>
</dbReference>
<evidence type="ECO:0000256" key="7">
    <source>
        <dbReference type="ARBA" id="ARBA00022989"/>
    </source>
</evidence>
<dbReference type="Gene3D" id="3.40.1110.10">
    <property type="entry name" value="Calcium-transporting ATPase, cytoplasmic domain N"/>
    <property type="match status" value="1"/>
</dbReference>
<dbReference type="PRINTS" id="PR00119">
    <property type="entry name" value="CATATPASE"/>
</dbReference>
<evidence type="ECO:0000259" key="11">
    <source>
        <dbReference type="Pfam" id="PF00122"/>
    </source>
</evidence>
<feature type="transmembrane region" description="Helical" evidence="10">
    <location>
        <begin position="405"/>
        <end position="424"/>
    </location>
</feature>
<evidence type="ECO:0000256" key="8">
    <source>
        <dbReference type="ARBA" id="ARBA00023136"/>
    </source>
</evidence>
<reference evidence="14" key="1">
    <citation type="submission" date="2023-01" db="EMBL/GenBank/DDBJ databases">
        <title>Metagenome sequencing of chrysophaentin producing Chrysophaeum taylorii.</title>
        <authorList>
            <person name="Davison J."/>
            <person name="Bewley C."/>
        </authorList>
    </citation>
    <scope>NUCLEOTIDE SEQUENCE</scope>
    <source>
        <strain evidence="14">NIES-1699</strain>
    </source>
</reference>
<feature type="region of interest" description="Disordered" evidence="9">
    <location>
        <begin position="1420"/>
        <end position="1457"/>
    </location>
</feature>
<dbReference type="Pfam" id="PF00122">
    <property type="entry name" value="E1-E2_ATPase"/>
    <property type="match status" value="1"/>
</dbReference>
<evidence type="ECO:0000256" key="9">
    <source>
        <dbReference type="SAM" id="MobiDB-lite"/>
    </source>
</evidence>
<name>A0AAD7UNY6_9STRA</name>
<protein>
    <recommendedName>
        <fullName evidence="16">Phospholipid-transporting ATPase</fullName>
    </recommendedName>
</protein>
<evidence type="ECO:0000313" key="15">
    <source>
        <dbReference type="Proteomes" id="UP001230188"/>
    </source>
</evidence>
<dbReference type="InterPro" id="IPR059000">
    <property type="entry name" value="ATPase_P-type_domA"/>
</dbReference>
<dbReference type="InterPro" id="IPR036412">
    <property type="entry name" value="HAD-like_sf"/>
</dbReference>
<dbReference type="PANTHER" id="PTHR24092">
    <property type="entry name" value="PROBABLE PHOSPHOLIPID-TRANSPORTING ATPASE"/>
    <property type="match status" value="1"/>
</dbReference>
<accession>A0AAD7UNY6</accession>
<evidence type="ECO:0000256" key="4">
    <source>
        <dbReference type="ARBA" id="ARBA00022692"/>
    </source>
</evidence>
<evidence type="ECO:0000313" key="14">
    <source>
        <dbReference type="EMBL" id="KAJ8611947.1"/>
    </source>
</evidence>
<dbReference type="Proteomes" id="UP001230188">
    <property type="component" value="Unassembled WGS sequence"/>
</dbReference>
<dbReference type="Pfam" id="PF13246">
    <property type="entry name" value="Cation_ATPase"/>
    <property type="match status" value="1"/>
</dbReference>
<feature type="compositionally biased region" description="Basic and acidic residues" evidence="9">
    <location>
        <begin position="1420"/>
        <end position="1429"/>
    </location>
</feature>
<feature type="transmembrane region" description="Helical" evidence="10">
    <location>
        <begin position="1278"/>
        <end position="1301"/>
    </location>
</feature>
<dbReference type="InterPro" id="IPR008250">
    <property type="entry name" value="ATPase_P-typ_transduc_dom_A_sf"/>
</dbReference>
<dbReference type="GO" id="GO:0016887">
    <property type="term" value="F:ATP hydrolysis activity"/>
    <property type="evidence" value="ECO:0007669"/>
    <property type="project" value="InterPro"/>
</dbReference>
<feature type="transmembrane region" description="Helical" evidence="10">
    <location>
        <begin position="1321"/>
        <end position="1340"/>
    </location>
</feature>
<keyword evidence="15" id="KW-1185">Reference proteome</keyword>
<feature type="domain" description="P-type ATPase A" evidence="11">
    <location>
        <begin position="154"/>
        <end position="208"/>
    </location>
</feature>
<dbReference type="InterPro" id="IPR023214">
    <property type="entry name" value="HAD_sf"/>
</dbReference>
<feature type="transmembrane region" description="Helical" evidence="10">
    <location>
        <begin position="1248"/>
        <end position="1266"/>
    </location>
</feature>
<dbReference type="InterPro" id="IPR018303">
    <property type="entry name" value="ATPase_P-typ_P_site"/>
</dbReference>
<dbReference type="SUPFAM" id="SSF56784">
    <property type="entry name" value="HAD-like"/>
    <property type="match status" value="1"/>
</dbReference>
<feature type="transmembrane region" description="Helical" evidence="10">
    <location>
        <begin position="339"/>
        <end position="362"/>
    </location>
</feature>
<gene>
    <name evidence="14" type="ORF">CTAYLR_004383</name>
</gene>
<dbReference type="EMBL" id="JAQMWT010000059">
    <property type="protein sequence ID" value="KAJ8611947.1"/>
    <property type="molecule type" value="Genomic_DNA"/>
</dbReference>
<feature type="domain" description="P-type ATPase N-terminal" evidence="12">
    <location>
        <begin position="53"/>
        <end position="109"/>
    </location>
</feature>
<dbReference type="GO" id="GO:0005524">
    <property type="term" value="F:ATP binding"/>
    <property type="evidence" value="ECO:0007669"/>
    <property type="project" value="InterPro"/>
</dbReference>
<comment type="subcellular location">
    <subcellularLocation>
        <location evidence="2">Endomembrane system</location>
    </subcellularLocation>
    <subcellularLocation>
        <location evidence="1">Membrane</location>
        <topology evidence="1">Multi-pass membrane protein</topology>
    </subcellularLocation>
</comment>
<comment type="caution">
    <text evidence="14">The sequence shown here is derived from an EMBL/GenBank/DDBJ whole genome shotgun (WGS) entry which is preliminary data.</text>
</comment>
<keyword evidence="4 10" id="KW-0812">Transmembrane</keyword>
<keyword evidence="6" id="KW-0460">Magnesium</keyword>
<dbReference type="GO" id="GO:0045332">
    <property type="term" value="P:phospholipid translocation"/>
    <property type="evidence" value="ECO:0007669"/>
    <property type="project" value="TreeGrafter"/>
</dbReference>
<dbReference type="GO" id="GO:0046872">
    <property type="term" value="F:metal ion binding"/>
    <property type="evidence" value="ECO:0007669"/>
    <property type="project" value="UniProtKB-KW"/>
</dbReference>
<keyword evidence="3" id="KW-0813">Transport</keyword>
<dbReference type="InterPro" id="IPR001757">
    <property type="entry name" value="P_typ_ATPase"/>
</dbReference>
<evidence type="ECO:0000256" key="1">
    <source>
        <dbReference type="ARBA" id="ARBA00004141"/>
    </source>
</evidence>
<dbReference type="SUPFAM" id="SSF81653">
    <property type="entry name" value="Calcium ATPase, transduction domain A"/>
    <property type="match status" value="1"/>
</dbReference>
<dbReference type="GO" id="GO:0140326">
    <property type="term" value="F:ATPase-coupled intramembrane lipid transporter activity"/>
    <property type="evidence" value="ECO:0007669"/>
    <property type="project" value="TreeGrafter"/>
</dbReference>
<feature type="region of interest" description="Disordered" evidence="9">
    <location>
        <begin position="924"/>
        <end position="1002"/>
    </location>
</feature>
<dbReference type="Pfam" id="PF16209">
    <property type="entry name" value="PhoLip_ATPase_N"/>
    <property type="match status" value="1"/>
</dbReference>
<evidence type="ECO:0000256" key="10">
    <source>
        <dbReference type="SAM" id="Phobius"/>
    </source>
</evidence>
<feature type="compositionally biased region" description="Acidic residues" evidence="9">
    <location>
        <begin position="925"/>
        <end position="935"/>
    </location>
</feature>
<dbReference type="InterPro" id="IPR032631">
    <property type="entry name" value="P-type_ATPase_N"/>
</dbReference>
<dbReference type="NCBIfam" id="TIGR01494">
    <property type="entry name" value="ATPase_P-type"/>
    <property type="match status" value="1"/>
</dbReference>
<dbReference type="Gene3D" id="3.40.50.1000">
    <property type="entry name" value="HAD superfamily/HAD-like"/>
    <property type="match status" value="2"/>
</dbReference>
<organism evidence="14 15">
    <name type="scientific">Chrysophaeum taylorii</name>
    <dbReference type="NCBI Taxonomy" id="2483200"/>
    <lineage>
        <taxon>Eukaryota</taxon>
        <taxon>Sar</taxon>
        <taxon>Stramenopiles</taxon>
        <taxon>Ochrophyta</taxon>
        <taxon>Pelagophyceae</taxon>
        <taxon>Pelagomonadales</taxon>
        <taxon>Pelagomonadaceae</taxon>
        <taxon>Chrysophaeum</taxon>
    </lineage>
</organism>
<proteinExistence type="predicted"/>
<evidence type="ECO:0000256" key="6">
    <source>
        <dbReference type="ARBA" id="ARBA00022842"/>
    </source>
</evidence>
<feature type="compositionally biased region" description="Low complexity" evidence="9">
    <location>
        <begin position="592"/>
        <end position="607"/>
    </location>
</feature>
<keyword evidence="5" id="KW-0479">Metal-binding</keyword>
<keyword evidence="7 10" id="KW-1133">Transmembrane helix</keyword>
<evidence type="ECO:0000256" key="2">
    <source>
        <dbReference type="ARBA" id="ARBA00004308"/>
    </source>
</evidence>
<feature type="transmembrane region" description="Helical" evidence="10">
    <location>
        <begin position="1207"/>
        <end position="1228"/>
    </location>
</feature>
<dbReference type="InterPro" id="IPR023298">
    <property type="entry name" value="ATPase_P-typ_TM_dom_sf"/>
</dbReference>
<feature type="transmembrane region" description="Helical" evidence="10">
    <location>
        <begin position="1154"/>
        <end position="1177"/>
    </location>
</feature>
<dbReference type="GO" id="GO:0005886">
    <property type="term" value="C:plasma membrane"/>
    <property type="evidence" value="ECO:0007669"/>
    <property type="project" value="TreeGrafter"/>
</dbReference>
<evidence type="ECO:0000259" key="13">
    <source>
        <dbReference type="Pfam" id="PF16212"/>
    </source>
</evidence>